<protein>
    <recommendedName>
        <fullName evidence="6">Ribonuclease VapC</fullName>
        <shortName evidence="6">RNase VapC</shortName>
        <ecNumber evidence="6">3.1.-.-</ecNumber>
    </recommendedName>
    <alternativeName>
        <fullName evidence="6">Toxin VapC</fullName>
    </alternativeName>
</protein>
<dbReference type="Proteomes" id="UP001501588">
    <property type="component" value="Unassembled WGS sequence"/>
</dbReference>
<evidence type="ECO:0000256" key="5">
    <source>
        <dbReference type="ARBA" id="ARBA00022842"/>
    </source>
</evidence>
<dbReference type="EMBL" id="BAAAFZ010000089">
    <property type="protein sequence ID" value="GAA0603332.1"/>
    <property type="molecule type" value="Genomic_DNA"/>
</dbReference>
<dbReference type="InterPro" id="IPR051619">
    <property type="entry name" value="TypeII_TA_RNase_PINc/VapC"/>
</dbReference>
<evidence type="ECO:0000313" key="8">
    <source>
        <dbReference type="EMBL" id="GAA0603332.1"/>
    </source>
</evidence>
<evidence type="ECO:0000256" key="3">
    <source>
        <dbReference type="ARBA" id="ARBA00022723"/>
    </source>
</evidence>
<dbReference type="CDD" id="cd09873">
    <property type="entry name" value="PIN_Pae0151-like"/>
    <property type="match status" value="1"/>
</dbReference>
<comment type="similarity">
    <text evidence="6">Belongs to the PINc/VapC protein family.</text>
</comment>
<accession>A0ABP3R5D2</accession>
<gene>
    <name evidence="6" type="primary">vapC</name>
    <name evidence="8" type="ORF">GCM10009416_46250</name>
</gene>
<dbReference type="PANTHER" id="PTHR35901:SF1">
    <property type="entry name" value="EXONUCLEASE VAPC9"/>
    <property type="match status" value="1"/>
</dbReference>
<dbReference type="PANTHER" id="PTHR35901">
    <property type="entry name" value="RIBONUCLEASE VAPC3"/>
    <property type="match status" value="1"/>
</dbReference>
<feature type="binding site" evidence="6">
    <location>
        <position position="97"/>
    </location>
    <ligand>
        <name>Mg(2+)</name>
        <dbReference type="ChEBI" id="CHEBI:18420"/>
    </ligand>
</feature>
<dbReference type="Gene3D" id="3.40.50.1010">
    <property type="entry name" value="5'-nuclease"/>
    <property type="match status" value="1"/>
</dbReference>
<organism evidence="8 9">
    <name type="scientific">Craurococcus roseus</name>
    <dbReference type="NCBI Taxonomy" id="77585"/>
    <lineage>
        <taxon>Bacteria</taxon>
        <taxon>Pseudomonadati</taxon>
        <taxon>Pseudomonadota</taxon>
        <taxon>Alphaproteobacteria</taxon>
        <taxon>Acetobacterales</taxon>
        <taxon>Acetobacteraceae</taxon>
        <taxon>Craurococcus</taxon>
    </lineage>
</organism>
<evidence type="ECO:0000256" key="6">
    <source>
        <dbReference type="HAMAP-Rule" id="MF_00265"/>
    </source>
</evidence>
<name>A0ABP3R5D2_9PROT</name>
<evidence type="ECO:0000256" key="1">
    <source>
        <dbReference type="ARBA" id="ARBA00022649"/>
    </source>
</evidence>
<comment type="function">
    <text evidence="6">Toxic component of a toxin-antitoxin (TA) system. An RNase.</text>
</comment>
<sequence>MTLVLDASAAVKLAVEEPDSAVVRGMVGATPVVAPELVLSEVADALWRKVRVGAIGAAEARVAQANLPGLFARLAPLRTLQDQALDLALRRDHPAYDCFYVALAMREAAPLLTADRRLAQRFGGDVEVRLPTA</sequence>
<keyword evidence="1 6" id="KW-1277">Toxin-antitoxin system</keyword>
<evidence type="ECO:0000256" key="2">
    <source>
        <dbReference type="ARBA" id="ARBA00022722"/>
    </source>
</evidence>
<keyword evidence="9" id="KW-1185">Reference proteome</keyword>
<dbReference type="InterPro" id="IPR022907">
    <property type="entry name" value="VapC_family"/>
</dbReference>
<evidence type="ECO:0000259" key="7">
    <source>
        <dbReference type="Pfam" id="PF01850"/>
    </source>
</evidence>
<dbReference type="HAMAP" id="MF_00265">
    <property type="entry name" value="VapC_Nob1"/>
    <property type="match status" value="1"/>
</dbReference>
<dbReference type="InterPro" id="IPR002716">
    <property type="entry name" value="PIN_dom"/>
</dbReference>
<feature type="domain" description="PIN" evidence="7">
    <location>
        <begin position="4"/>
        <end position="120"/>
    </location>
</feature>
<feature type="binding site" evidence="6">
    <location>
        <position position="6"/>
    </location>
    <ligand>
        <name>Mg(2+)</name>
        <dbReference type="ChEBI" id="CHEBI:18420"/>
    </ligand>
</feature>
<dbReference type="Pfam" id="PF01850">
    <property type="entry name" value="PIN"/>
    <property type="match status" value="1"/>
</dbReference>
<evidence type="ECO:0000313" key="9">
    <source>
        <dbReference type="Proteomes" id="UP001501588"/>
    </source>
</evidence>
<comment type="caution">
    <text evidence="8">The sequence shown here is derived from an EMBL/GenBank/DDBJ whole genome shotgun (WGS) entry which is preliminary data.</text>
</comment>
<keyword evidence="6" id="KW-0800">Toxin</keyword>
<keyword evidence="4 6" id="KW-0378">Hydrolase</keyword>
<evidence type="ECO:0000256" key="4">
    <source>
        <dbReference type="ARBA" id="ARBA00022801"/>
    </source>
</evidence>
<dbReference type="InterPro" id="IPR044153">
    <property type="entry name" value="PIN_Pae0151-like"/>
</dbReference>
<proteinExistence type="inferred from homology"/>
<dbReference type="EC" id="3.1.-.-" evidence="6"/>
<comment type="cofactor">
    <cofactor evidence="6">
        <name>Mg(2+)</name>
        <dbReference type="ChEBI" id="CHEBI:18420"/>
    </cofactor>
</comment>
<keyword evidence="2 6" id="KW-0540">Nuclease</keyword>
<keyword evidence="5 6" id="KW-0460">Magnesium</keyword>
<reference evidence="9" key="1">
    <citation type="journal article" date="2019" name="Int. J. Syst. Evol. Microbiol.">
        <title>The Global Catalogue of Microorganisms (GCM) 10K type strain sequencing project: providing services to taxonomists for standard genome sequencing and annotation.</title>
        <authorList>
            <consortium name="The Broad Institute Genomics Platform"/>
            <consortium name="The Broad Institute Genome Sequencing Center for Infectious Disease"/>
            <person name="Wu L."/>
            <person name="Ma J."/>
        </authorList>
    </citation>
    <scope>NUCLEOTIDE SEQUENCE [LARGE SCALE GENOMIC DNA]</scope>
    <source>
        <strain evidence="9">JCM 9933</strain>
    </source>
</reference>
<dbReference type="SUPFAM" id="SSF88723">
    <property type="entry name" value="PIN domain-like"/>
    <property type="match status" value="1"/>
</dbReference>
<dbReference type="InterPro" id="IPR029060">
    <property type="entry name" value="PIN-like_dom_sf"/>
</dbReference>
<keyword evidence="3 6" id="KW-0479">Metal-binding</keyword>